<reference evidence="1 2" key="1">
    <citation type="submission" date="2024-07" db="EMBL/GenBank/DDBJ databases">
        <authorList>
            <person name="Akdeniz Z."/>
        </authorList>
    </citation>
    <scope>NUCLEOTIDE SEQUENCE [LARGE SCALE GENOMIC DNA]</scope>
</reference>
<accession>A0ABP1HRF8</accession>
<name>A0ABP1HRF8_9EUKA</name>
<dbReference type="EMBL" id="CAXDID020000041">
    <property type="protein sequence ID" value="CAL6000669.1"/>
    <property type="molecule type" value="Genomic_DNA"/>
</dbReference>
<evidence type="ECO:0000313" key="1">
    <source>
        <dbReference type="EMBL" id="CAL6000669.1"/>
    </source>
</evidence>
<comment type="caution">
    <text evidence="1">The sequence shown here is derived from an EMBL/GenBank/DDBJ whole genome shotgun (WGS) entry which is preliminary data.</text>
</comment>
<sequence>MEQLQSNSYFTNFGAVGLYNGVLTFCNINYQMIMQLGNFNYVGTLGQVNGILCTINNVYTSVQVPENNSGFYVGVLISIVQSENWSVSNITINNSYVYSKLMTGLTIAYINAGSFYSISIYSSIAQSIGSNYWALSGGLYGDSVVLHLQNTAQTTIINQCYFVNSSIFTNNSVIQASSGGLIGDSHENQIEIYNVYLKSIDLLSCGTAQLAQSSGLIAFLYDSIVHINNVQMSNIKLSSQNTNTAYVSGFIAQQTNMNPILNNQVYIFNSKVQAIQMYIPEGSPVYYGIIISKQPPVFNVNQLSSDGANTINGATIRNCGNIQNFNTQYGC</sequence>
<proteinExistence type="predicted"/>
<gene>
    <name evidence="1" type="ORF">HINF_LOCUS16813</name>
</gene>
<keyword evidence="2" id="KW-1185">Reference proteome</keyword>
<protein>
    <submittedName>
        <fullName evidence="1">Hypothetical_protein</fullName>
    </submittedName>
</protein>
<evidence type="ECO:0000313" key="2">
    <source>
        <dbReference type="Proteomes" id="UP001642409"/>
    </source>
</evidence>
<dbReference type="Proteomes" id="UP001642409">
    <property type="component" value="Unassembled WGS sequence"/>
</dbReference>
<organism evidence="1 2">
    <name type="scientific">Hexamita inflata</name>
    <dbReference type="NCBI Taxonomy" id="28002"/>
    <lineage>
        <taxon>Eukaryota</taxon>
        <taxon>Metamonada</taxon>
        <taxon>Diplomonadida</taxon>
        <taxon>Hexamitidae</taxon>
        <taxon>Hexamitinae</taxon>
        <taxon>Hexamita</taxon>
    </lineage>
</organism>